<comment type="similarity">
    <text evidence="2">Belongs to the TrkH potassium transport family.</text>
</comment>
<keyword evidence="11 13" id="KW-0472">Membrane</keyword>
<dbReference type="EMBL" id="CP048685">
    <property type="protein sequence ID" value="QPJ62008.1"/>
    <property type="molecule type" value="Genomic_DNA"/>
</dbReference>
<feature type="binding site" evidence="12">
    <location>
        <position position="440"/>
    </location>
    <ligand>
        <name>K(+)</name>
        <dbReference type="ChEBI" id="CHEBI:29103"/>
    </ligand>
</feature>
<evidence type="ECO:0000256" key="1">
    <source>
        <dbReference type="ARBA" id="ARBA00004429"/>
    </source>
</evidence>
<dbReference type="AlphaFoldDB" id="A0A7T0BW35"/>
<evidence type="ECO:0000256" key="12">
    <source>
        <dbReference type="PIRSR" id="PIRSR006247-1"/>
    </source>
</evidence>
<keyword evidence="12" id="KW-0479">Metal-binding</keyword>
<evidence type="ECO:0000256" key="13">
    <source>
        <dbReference type="SAM" id="Phobius"/>
    </source>
</evidence>
<evidence type="ECO:0000256" key="11">
    <source>
        <dbReference type="ARBA" id="ARBA00023136"/>
    </source>
</evidence>
<keyword evidence="9 13" id="KW-1133">Transmembrane helix</keyword>
<evidence type="ECO:0000256" key="8">
    <source>
        <dbReference type="ARBA" id="ARBA00022958"/>
    </source>
</evidence>
<feature type="transmembrane region" description="Helical" evidence="13">
    <location>
        <begin position="467"/>
        <end position="488"/>
    </location>
</feature>
<comment type="subcellular location">
    <subcellularLocation>
        <location evidence="1">Cell inner membrane</location>
        <topology evidence="1">Multi-pass membrane protein</topology>
    </subcellularLocation>
</comment>
<feature type="transmembrane region" description="Helical" evidence="13">
    <location>
        <begin position="43"/>
        <end position="64"/>
    </location>
</feature>
<dbReference type="PIRSF" id="PIRSF006247">
    <property type="entry name" value="TrkH"/>
    <property type="match status" value="1"/>
</dbReference>
<keyword evidence="10" id="KW-0406">Ion transport</keyword>
<feature type="transmembrane region" description="Helical" evidence="13">
    <location>
        <begin position="340"/>
        <end position="368"/>
    </location>
</feature>
<feature type="binding site" evidence="12">
    <location>
        <position position="324"/>
    </location>
    <ligand>
        <name>K(+)</name>
        <dbReference type="ChEBI" id="CHEBI:29103"/>
    </ligand>
</feature>
<name>A0A7T0BW35_9BACT</name>
<feature type="binding site" evidence="12">
    <location>
        <position position="117"/>
    </location>
    <ligand>
        <name>K(+)</name>
        <dbReference type="ChEBI" id="CHEBI:29103"/>
    </ligand>
</feature>
<dbReference type="PANTHER" id="PTHR32024">
    <property type="entry name" value="TRK SYSTEM POTASSIUM UPTAKE PROTEIN TRKG-RELATED"/>
    <property type="match status" value="1"/>
</dbReference>
<gene>
    <name evidence="14" type="ORF">G3M70_09025</name>
</gene>
<evidence type="ECO:0000313" key="14">
    <source>
        <dbReference type="EMBL" id="QPJ62008.1"/>
    </source>
</evidence>
<keyword evidence="6" id="KW-0633">Potassium transport</keyword>
<protein>
    <submittedName>
        <fullName evidence="14">TrkH family potassium uptake protein</fullName>
    </submittedName>
</protein>
<dbReference type="Proteomes" id="UP000594688">
    <property type="component" value="Chromosome"/>
</dbReference>
<feature type="transmembrane region" description="Helical" evidence="13">
    <location>
        <begin position="190"/>
        <end position="214"/>
    </location>
</feature>
<reference evidence="14 15" key="1">
    <citation type="submission" date="2020-02" db="EMBL/GenBank/DDBJ databases">
        <title>Genomic and physiological characterization of two novel Nitrospinaceae genera.</title>
        <authorList>
            <person name="Mueller A.J."/>
            <person name="Jung M.-Y."/>
            <person name="Strachan C.R."/>
            <person name="Herbold C.W."/>
            <person name="Kirkegaard R.H."/>
            <person name="Daims H."/>
        </authorList>
    </citation>
    <scope>NUCLEOTIDE SEQUENCE [LARGE SCALE GENOMIC DNA]</scope>
    <source>
        <strain evidence="14">EB</strain>
    </source>
</reference>
<proteinExistence type="inferred from homology"/>
<evidence type="ECO:0000256" key="4">
    <source>
        <dbReference type="ARBA" id="ARBA00022475"/>
    </source>
</evidence>
<evidence type="ECO:0000256" key="10">
    <source>
        <dbReference type="ARBA" id="ARBA00023065"/>
    </source>
</evidence>
<dbReference type="InterPro" id="IPR003445">
    <property type="entry name" value="Cat_transpt"/>
</dbReference>
<keyword evidence="4" id="KW-1003">Cell membrane</keyword>
<dbReference type="KEGG" id="nli:G3M70_09025"/>
<evidence type="ECO:0000256" key="9">
    <source>
        <dbReference type="ARBA" id="ARBA00022989"/>
    </source>
</evidence>
<feature type="transmembrane region" description="Helical" evidence="13">
    <location>
        <begin position="402"/>
        <end position="425"/>
    </location>
</feature>
<feature type="transmembrane region" description="Helical" evidence="13">
    <location>
        <begin position="281"/>
        <end position="301"/>
    </location>
</feature>
<evidence type="ECO:0000256" key="3">
    <source>
        <dbReference type="ARBA" id="ARBA00022448"/>
    </source>
</evidence>
<feature type="transmembrane region" description="Helical" evidence="13">
    <location>
        <begin position="242"/>
        <end position="261"/>
    </location>
</feature>
<feature type="binding site" evidence="12">
    <location>
        <position position="227"/>
    </location>
    <ligand>
        <name>K(+)</name>
        <dbReference type="ChEBI" id="CHEBI:29103"/>
    </ligand>
</feature>
<keyword evidence="3" id="KW-0813">Transport</keyword>
<dbReference type="GO" id="GO:0015379">
    <property type="term" value="F:potassium:chloride symporter activity"/>
    <property type="evidence" value="ECO:0007669"/>
    <property type="project" value="InterPro"/>
</dbReference>
<evidence type="ECO:0000313" key="15">
    <source>
        <dbReference type="Proteomes" id="UP000594688"/>
    </source>
</evidence>
<dbReference type="PANTHER" id="PTHR32024:SF2">
    <property type="entry name" value="TRK SYSTEM POTASSIUM UPTAKE PROTEIN TRKG-RELATED"/>
    <property type="match status" value="1"/>
</dbReference>
<accession>A0A7T0BW35</accession>
<sequence length="490" mass="53350">MNIRAILNVVGILLILLAVILILPIAVSLIYDDPAIPDHMGETTAFGLASFLSGACGVFMWKMFPSGIDHLRDREGFAIVGFAWVTIVFFGALPLYLTGACPQFVDAYFESMSGFTTTGASVLKAIDPLPHGILFWRNLMQWMGGMGIILLSLAIFPALGIGSFHLFKAEIPGGSTVERMLPRLAETAKVLWKTYVVLTLAEMVLLMIGGMSGFDALCHSFSTVATGGFSPHTASVAHFDNLYFETIILIFMVLGGINFALHYHLLHGNFQVVFSNPELRFYLGLLVAGVLFATVGLNAHFPEYGIGQSLRYASFNVVSINTTTGYATHDFNMWPGYLKLFLLIIMMVGGCAGSTSGSFKAIRIIILFKVIMREFQKLIHPRAVIPIKVAGKTLDPDHVMNVVALSGLFIGIATFSSLCLTFIGVDLTSAVSASIATLFNIGPGLGSVGPVANYAEMPVIGKWMLTLWMLMGRLEIFGIMLLFFPVTWRK</sequence>
<feature type="transmembrane region" description="Helical" evidence="13">
    <location>
        <begin position="142"/>
        <end position="169"/>
    </location>
</feature>
<feature type="transmembrane region" description="Helical" evidence="13">
    <location>
        <begin position="76"/>
        <end position="97"/>
    </location>
</feature>
<feature type="transmembrane region" description="Helical" evidence="13">
    <location>
        <begin position="7"/>
        <end position="31"/>
    </location>
</feature>
<dbReference type="InterPro" id="IPR004772">
    <property type="entry name" value="TrkH"/>
</dbReference>
<evidence type="ECO:0000256" key="7">
    <source>
        <dbReference type="ARBA" id="ARBA00022692"/>
    </source>
</evidence>
<dbReference type="Pfam" id="PF02386">
    <property type="entry name" value="TrkH"/>
    <property type="match status" value="1"/>
</dbReference>
<keyword evidence="7 13" id="KW-0812">Transmembrane</keyword>
<organism evidence="14 15">
    <name type="scientific">Candidatus Nitronauta litoralis</name>
    <dbReference type="NCBI Taxonomy" id="2705533"/>
    <lineage>
        <taxon>Bacteria</taxon>
        <taxon>Pseudomonadati</taxon>
        <taxon>Nitrospinota/Tectimicrobiota group</taxon>
        <taxon>Nitrospinota</taxon>
        <taxon>Nitrospinia</taxon>
        <taxon>Nitrospinales</taxon>
        <taxon>Nitrospinaceae</taxon>
        <taxon>Candidatus Nitronauta</taxon>
    </lineage>
</organism>
<evidence type="ECO:0000256" key="5">
    <source>
        <dbReference type="ARBA" id="ARBA00022519"/>
    </source>
</evidence>
<keyword evidence="5" id="KW-0997">Cell inner membrane</keyword>
<dbReference type="GO" id="GO:0046872">
    <property type="term" value="F:metal ion binding"/>
    <property type="evidence" value="ECO:0007669"/>
    <property type="project" value="UniProtKB-KW"/>
</dbReference>
<keyword evidence="8 12" id="KW-0630">Potassium</keyword>
<evidence type="ECO:0000256" key="2">
    <source>
        <dbReference type="ARBA" id="ARBA00009137"/>
    </source>
</evidence>
<feature type="binding site" evidence="12">
    <location>
        <position position="323"/>
    </location>
    <ligand>
        <name>K(+)</name>
        <dbReference type="ChEBI" id="CHEBI:29103"/>
    </ligand>
</feature>
<evidence type="ECO:0000256" key="6">
    <source>
        <dbReference type="ARBA" id="ARBA00022538"/>
    </source>
</evidence>
<dbReference type="GO" id="GO:0005886">
    <property type="term" value="C:plasma membrane"/>
    <property type="evidence" value="ECO:0007669"/>
    <property type="project" value="UniProtKB-SubCell"/>
</dbReference>
<feature type="binding site" evidence="12">
    <location>
        <position position="118"/>
    </location>
    <ligand>
        <name>K(+)</name>
        <dbReference type="ChEBI" id="CHEBI:29103"/>
    </ligand>
</feature>